<organism evidence="1 2">
    <name type="scientific">Candidatus Enterococcus moelleringii</name>
    <dbReference type="NCBI Taxonomy" id="2815325"/>
    <lineage>
        <taxon>Bacteria</taxon>
        <taxon>Bacillati</taxon>
        <taxon>Bacillota</taxon>
        <taxon>Bacilli</taxon>
        <taxon>Lactobacillales</taxon>
        <taxon>Enterococcaceae</taxon>
        <taxon>Enterococcus</taxon>
    </lineage>
</organism>
<accession>A0ABS3LE07</accession>
<sequence length="118" mass="13708">MSLKEEILSYALDTYNTQTDYPFKKFPDYAVLRHKCNTKWYGLIMQVNKIQLGLAESGKIEILVIKAPPELVALLKHKEGFLPAYHMNKEHWLTIRLDGSVEKSEIIDLLHDSFLMTQ</sequence>
<dbReference type="PANTHER" id="PTHR35145:SF1">
    <property type="entry name" value="CYTOPLASMIC PROTEIN"/>
    <property type="match status" value="1"/>
</dbReference>
<keyword evidence="1" id="KW-0238">DNA-binding</keyword>
<dbReference type="Proteomes" id="UP000664601">
    <property type="component" value="Unassembled WGS sequence"/>
</dbReference>
<dbReference type="Pfam" id="PF04237">
    <property type="entry name" value="YjbR"/>
    <property type="match status" value="1"/>
</dbReference>
<keyword evidence="2" id="KW-1185">Reference proteome</keyword>
<reference evidence="1 2" key="1">
    <citation type="submission" date="2021-03" db="EMBL/GenBank/DDBJ databases">
        <title>Enterococcal diversity collection.</title>
        <authorList>
            <person name="Gilmore M.S."/>
            <person name="Schwartzman J."/>
            <person name="Van Tyne D."/>
            <person name="Martin M."/>
            <person name="Earl A.M."/>
            <person name="Manson A.L."/>
            <person name="Straub T."/>
            <person name="Salamzade R."/>
            <person name="Saavedra J."/>
            <person name="Lebreton F."/>
            <person name="Prichula J."/>
            <person name="Schaufler K."/>
            <person name="Gaca A."/>
            <person name="Sgardioli B."/>
            <person name="Wagenaar J."/>
            <person name="Strong T."/>
        </authorList>
    </citation>
    <scope>NUCLEOTIDE SEQUENCE [LARGE SCALE GENOMIC DNA]</scope>
    <source>
        <strain evidence="1 2">669A</strain>
    </source>
</reference>
<protein>
    <submittedName>
        <fullName evidence="1">MmcQ/YjbR family DNA-binding protein</fullName>
    </submittedName>
</protein>
<dbReference type="InterPro" id="IPR038056">
    <property type="entry name" value="YjbR-like_sf"/>
</dbReference>
<dbReference type="InterPro" id="IPR007351">
    <property type="entry name" value="YjbR"/>
</dbReference>
<dbReference type="GO" id="GO:0003677">
    <property type="term" value="F:DNA binding"/>
    <property type="evidence" value="ECO:0007669"/>
    <property type="project" value="UniProtKB-KW"/>
</dbReference>
<comment type="caution">
    <text evidence="1">The sequence shown here is derived from an EMBL/GenBank/DDBJ whole genome shotgun (WGS) entry which is preliminary data.</text>
</comment>
<dbReference type="InterPro" id="IPR058532">
    <property type="entry name" value="YjbR/MT2646/Rv2570-like"/>
</dbReference>
<name>A0ABS3LE07_9ENTE</name>
<dbReference type="EMBL" id="JAFREM010000028">
    <property type="protein sequence ID" value="MBO1307867.1"/>
    <property type="molecule type" value="Genomic_DNA"/>
</dbReference>
<dbReference type="PANTHER" id="PTHR35145">
    <property type="entry name" value="CYTOPLASMIC PROTEIN-RELATED"/>
    <property type="match status" value="1"/>
</dbReference>
<gene>
    <name evidence="1" type="ORF">JZO70_16955</name>
</gene>
<evidence type="ECO:0000313" key="1">
    <source>
        <dbReference type="EMBL" id="MBO1307867.1"/>
    </source>
</evidence>
<dbReference type="RefSeq" id="WP_207674856.1">
    <property type="nucleotide sequence ID" value="NZ_JAFREM010000028.1"/>
</dbReference>
<proteinExistence type="predicted"/>
<evidence type="ECO:0000313" key="2">
    <source>
        <dbReference type="Proteomes" id="UP000664601"/>
    </source>
</evidence>
<dbReference type="Gene3D" id="3.90.1150.30">
    <property type="match status" value="1"/>
</dbReference>
<dbReference type="SUPFAM" id="SSF142906">
    <property type="entry name" value="YjbR-like"/>
    <property type="match status" value="1"/>
</dbReference>